<evidence type="ECO:0000313" key="7">
    <source>
        <dbReference type="Proteomes" id="UP000730161"/>
    </source>
</evidence>
<dbReference type="InterPro" id="IPR055178">
    <property type="entry name" value="RsdA/BaiN/AoA(So)-like_dom"/>
</dbReference>
<gene>
    <name evidence="6" type="ORF">RJ53_05535</name>
</gene>
<dbReference type="PANTHER" id="PTHR42887:SF2">
    <property type="entry name" value="OS12G0638800 PROTEIN"/>
    <property type="match status" value="1"/>
</dbReference>
<dbReference type="InterPro" id="IPR023166">
    <property type="entry name" value="BaiN-like_dom_sf"/>
</dbReference>
<dbReference type="InterPro" id="IPR004792">
    <property type="entry name" value="BaiN-like"/>
</dbReference>
<evidence type="ECO:0000256" key="1">
    <source>
        <dbReference type="ARBA" id="ARBA00001974"/>
    </source>
</evidence>
<dbReference type="InterPro" id="IPR036188">
    <property type="entry name" value="FAD/NAD-bd_sf"/>
</dbReference>
<sequence>MAETVIGIIGGGPAGLFSAIHIATEGRRIIVFEKKAHPGRKLLITGSGRCNITHGSGIADFFPHYGDNGAFLKASLRGYTNRDLISFFEEHGCPVITDDNNKIFPASGKAADILSILTNACRERGVEIRTATPVTAVSRTGDRFVIRTEGGDVETDILIIATGGASYPSTGSTGDGYHFAESLGHRIEEIGPALSPVYPEEYPLSDLAGISFDDITVSIQRDGKTIRKVSGDLLLTHEGLSGPVILHVSRFIRKGDILRVAFMPEKSQSDINRLLTEGQASGGKRLVRTILAQYPIPVRFIQQLIVTAGGADDCTIAHLRREDRLAIVSLLTAWPFQVRRVGGFEEAMVTRGGVALDEIFPKTMESRLVKNLYFIGEVLDIDGDTGGYNLQAAFSTAIAAARAINKKASLLHI</sequence>
<dbReference type="OrthoDB" id="11867at2157"/>
<reference evidence="6" key="1">
    <citation type="submission" date="2014-12" db="EMBL/GenBank/DDBJ databases">
        <authorList>
            <person name="Huang H.-H."/>
            <person name="Chen S.-C."/>
            <person name="Lai M.-C."/>
        </authorList>
    </citation>
    <scope>NUCLEOTIDE SEQUENCE</scope>
    <source>
        <strain evidence="6">K1F9705b</strain>
    </source>
</reference>
<feature type="domain" description="RsdA/BaiN/AoA(So)-like insert" evidence="5">
    <location>
        <begin position="192"/>
        <end position="349"/>
    </location>
</feature>
<dbReference type="Proteomes" id="UP000730161">
    <property type="component" value="Unassembled WGS sequence"/>
</dbReference>
<dbReference type="PANTHER" id="PTHR42887">
    <property type="entry name" value="OS12G0638800 PROTEIN"/>
    <property type="match status" value="1"/>
</dbReference>
<organism evidence="6 7">
    <name type="scientific">Methanocalculus chunghsingensis</name>
    <dbReference type="NCBI Taxonomy" id="156457"/>
    <lineage>
        <taxon>Archaea</taxon>
        <taxon>Methanobacteriati</taxon>
        <taxon>Methanobacteriota</taxon>
        <taxon>Stenosarchaea group</taxon>
        <taxon>Methanomicrobia</taxon>
        <taxon>Methanomicrobiales</taxon>
        <taxon>Methanocalculaceae</taxon>
        <taxon>Methanocalculus</taxon>
    </lineage>
</organism>
<dbReference type="RefSeq" id="WP_211530660.1">
    <property type="nucleotide sequence ID" value="NZ_JWHL01000007.1"/>
</dbReference>
<evidence type="ECO:0000259" key="5">
    <source>
        <dbReference type="Pfam" id="PF22780"/>
    </source>
</evidence>
<keyword evidence="7" id="KW-1185">Reference proteome</keyword>
<protein>
    <submittedName>
        <fullName evidence="6">Flavoprotein, HI0933 family</fullName>
    </submittedName>
</protein>
<dbReference type="Gene3D" id="2.40.30.10">
    <property type="entry name" value="Translation factors"/>
    <property type="match status" value="1"/>
</dbReference>
<dbReference type="Gene3D" id="3.50.50.60">
    <property type="entry name" value="FAD/NAD(P)-binding domain"/>
    <property type="match status" value="1"/>
</dbReference>
<dbReference type="SUPFAM" id="SSF160996">
    <property type="entry name" value="HI0933 insert domain-like"/>
    <property type="match status" value="1"/>
</dbReference>
<dbReference type="NCBIfam" id="TIGR00275">
    <property type="entry name" value="aminoacetone oxidase family FAD-binding enzyme"/>
    <property type="match status" value="1"/>
</dbReference>
<comment type="cofactor">
    <cofactor evidence="1">
        <name>FAD</name>
        <dbReference type="ChEBI" id="CHEBI:57692"/>
    </cofactor>
</comment>
<feature type="domain" description="RsdA/BaiN/AoA(So)-like Rossmann fold-like" evidence="4">
    <location>
        <begin position="8"/>
        <end position="402"/>
    </location>
</feature>
<dbReference type="AlphaFoldDB" id="A0A8J7WA99"/>
<proteinExistence type="predicted"/>
<keyword evidence="3" id="KW-0274">FAD</keyword>
<dbReference type="InterPro" id="IPR057661">
    <property type="entry name" value="RsdA/BaiN/AoA(So)_Rossmann"/>
</dbReference>
<evidence type="ECO:0000259" key="4">
    <source>
        <dbReference type="Pfam" id="PF03486"/>
    </source>
</evidence>
<accession>A0A8J7WA99</accession>
<dbReference type="Gene3D" id="1.10.8.260">
    <property type="entry name" value="HI0933 insert domain-like"/>
    <property type="match status" value="1"/>
</dbReference>
<comment type="caution">
    <text evidence="6">The sequence shown here is derived from an EMBL/GenBank/DDBJ whole genome shotgun (WGS) entry which is preliminary data.</text>
</comment>
<evidence type="ECO:0000256" key="2">
    <source>
        <dbReference type="ARBA" id="ARBA00022630"/>
    </source>
</evidence>
<evidence type="ECO:0000313" key="6">
    <source>
        <dbReference type="EMBL" id="MBR1368992.1"/>
    </source>
</evidence>
<evidence type="ECO:0000256" key="3">
    <source>
        <dbReference type="ARBA" id="ARBA00022827"/>
    </source>
</evidence>
<name>A0A8J7WA99_9EURY</name>
<dbReference type="Pfam" id="PF03486">
    <property type="entry name" value="HI0933_like"/>
    <property type="match status" value="1"/>
</dbReference>
<dbReference type="Pfam" id="PF22780">
    <property type="entry name" value="HI0933_like_1st"/>
    <property type="match status" value="1"/>
</dbReference>
<dbReference type="EMBL" id="JWHL01000007">
    <property type="protein sequence ID" value="MBR1368992.1"/>
    <property type="molecule type" value="Genomic_DNA"/>
</dbReference>
<dbReference type="SUPFAM" id="SSF51905">
    <property type="entry name" value="FAD/NAD(P)-binding domain"/>
    <property type="match status" value="1"/>
</dbReference>
<keyword evidence="2" id="KW-0285">Flavoprotein</keyword>
<dbReference type="PRINTS" id="PR00419">
    <property type="entry name" value="ADXRDTASE"/>
</dbReference>